<proteinExistence type="predicted"/>
<reference evidence="1" key="2">
    <citation type="submission" date="2025-08" db="UniProtKB">
        <authorList>
            <consortium name="Ensembl"/>
        </authorList>
    </citation>
    <scope>IDENTIFICATION</scope>
</reference>
<reference evidence="1" key="3">
    <citation type="submission" date="2025-09" db="UniProtKB">
        <authorList>
            <consortium name="Ensembl"/>
        </authorList>
    </citation>
    <scope>IDENTIFICATION</scope>
</reference>
<protein>
    <submittedName>
        <fullName evidence="1">Uncharacterized protein</fullName>
    </submittedName>
</protein>
<dbReference type="Proteomes" id="UP000472271">
    <property type="component" value="Chromosome 6"/>
</dbReference>
<evidence type="ECO:0000313" key="2">
    <source>
        <dbReference type="Proteomes" id="UP000472271"/>
    </source>
</evidence>
<sequence length="83" mass="9297">TEVSLWSRSGSQLLSFIFQCHFLNDDHSPPCFICLRKFCPYMGFQPAATTEKNKAGSSDSNQLHSCKLKVCLCVSSLFLCKSK</sequence>
<dbReference type="InParanoid" id="A0A673CJL5"/>
<keyword evidence="2" id="KW-1185">Reference proteome</keyword>
<dbReference type="Ensembl" id="ENSSORT00005055679.1">
    <property type="protein sequence ID" value="ENSSORP00005054405.1"/>
    <property type="gene ID" value="ENSSORG00005024368.1"/>
</dbReference>
<reference evidence="1" key="1">
    <citation type="submission" date="2019-06" db="EMBL/GenBank/DDBJ databases">
        <authorList>
            <consortium name="Wellcome Sanger Institute Data Sharing"/>
        </authorList>
    </citation>
    <scope>NUCLEOTIDE SEQUENCE [LARGE SCALE GENOMIC DNA]</scope>
</reference>
<name>A0A673CJL5_9TELE</name>
<evidence type="ECO:0000313" key="1">
    <source>
        <dbReference type="Ensembl" id="ENSSORP00005054405.1"/>
    </source>
</evidence>
<accession>A0A673CJL5</accession>
<dbReference type="AlphaFoldDB" id="A0A673CJL5"/>
<organism evidence="1 2">
    <name type="scientific">Sphaeramia orbicularis</name>
    <name type="common">orbiculate cardinalfish</name>
    <dbReference type="NCBI Taxonomy" id="375764"/>
    <lineage>
        <taxon>Eukaryota</taxon>
        <taxon>Metazoa</taxon>
        <taxon>Chordata</taxon>
        <taxon>Craniata</taxon>
        <taxon>Vertebrata</taxon>
        <taxon>Euteleostomi</taxon>
        <taxon>Actinopterygii</taxon>
        <taxon>Neopterygii</taxon>
        <taxon>Teleostei</taxon>
        <taxon>Neoteleostei</taxon>
        <taxon>Acanthomorphata</taxon>
        <taxon>Gobiaria</taxon>
        <taxon>Kurtiformes</taxon>
        <taxon>Apogonoidei</taxon>
        <taxon>Apogonidae</taxon>
        <taxon>Apogoninae</taxon>
        <taxon>Sphaeramia</taxon>
    </lineage>
</organism>